<dbReference type="CDD" id="cd00082">
    <property type="entry name" value="HisKA"/>
    <property type="match status" value="1"/>
</dbReference>
<dbReference type="InterPro" id="IPR005467">
    <property type="entry name" value="His_kinase_dom"/>
</dbReference>
<keyword evidence="5 9" id="KW-0418">Kinase</keyword>
<dbReference type="InterPro" id="IPR003594">
    <property type="entry name" value="HATPase_dom"/>
</dbReference>
<keyword evidence="3" id="KW-0597">Phosphoprotein</keyword>
<dbReference type="PANTHER" id="PTHR43711">
    <property type="entry name" value="TWO-COMPONENT HISTIDINE KINASE"/>
    <property type="match status" value="1"/>
</dbReference>
<dbReference type="OrthoDB" id="9813151at2"/>
<dbReference type="InterPro" id="IPR036890">
    <property type="entry name" value="HATPase_C_sf"/>
</dbReference>
<dbReference type="SUPFAM" id="SSF47384">
    <property type="entry name" value="Homodimeric domain of signal transducing histidine kinase"/>
    <property type="match status" value="1"/>
</dbReference>
<evidence type="ECO:0000259" key="8">
    <source>
        <dbReference type="PROSITE" id="PS50109"/>
    </source>
</evidence>
<dbReference type="EC" id="2.7.13.3" evidence="2"/>
<dbReference type="STRING" id="1332188.L336_0403"/>
<dbReference type="KEGG" id="saal:L336_0403"/>
<dbReference type="InterPro" id="IPR036097">
    <property type="entry name" value="HisK_dim/P_sf"/>
</dbReference>
<dbReference type="Gene3D" id="1.10.287.130">
    <property type="match status" value="1"/>
</dbReference>
<keyword evidence="6" id="KW-0902">Two-component regulatory system</keyword>
<dbReference type="PRINTS" id="PR00344">
    <property type="entry name" value="BCTRLSENSOR"/>
</dbReference>
<dbReference type="SMART" id="SM00388">
    <property type="entry name" value="HisKA"/>
    <property type="match status" value="1"/>
</dbReference>
<dbReference type="PANTHER" id="PTHR43711:SF26">
    <property type="entry name" value="SENSOR HISTIDINE KINASE RCSC"/>
    <property type="match status" value="1"/>
</dbReference>
<feature type="transmembrane region" description="Helical" evidence="7">
    <location>
        <begin position="70"/>
        <end position="93"/>
    </location>
</feature>
<dbReference type="SMART" id="SM00387">
    <property type="entry name" value="HATPase_c"/>
    <property type="match status" value="1"/>
</dbReference>
<keyword evidence="4 9" id="KW-0808">Transferase</keyword>
<evidence type="ECO:0000313" key="9">
    <source>
        <dbReference type="EMBL" id="AGL62111.1"/>
    </source>
</evidence>
<feature type="transmembrane region" description="Helical" evidence="7">
    <location>
        <begin position="12"/>
        <end position="32"/>
    </location>
</feature>
<dbReference type="Proteomes" id="UP000013893">
    <property type="component" value="Chromosome"/>
</dbReference>
<comment type="catalytic activity">
    <reaction evidence="1">
        <text>ATP + protein L-histidine = ADP + protein N-phospho-L-histidine.</text>
        <dbReference type="EC" id="2.7.13.3"/>
    </reaction>
</comment>
<dbReference type="GO" id="GO:0000155">
    <property type="term" value="F:phosphorelay sensor kinase activity"/>
    <property type="evidence" value="ECO:0007669"/>
    <property type="project" value="InterPro"/>
</dbReference>
<reference evidence="9 10" key="1">
    <citation type="journal article" date="2013" name="Nat. Biotechnol.">
        <title>Genome sequences of rare, uncultured bacteria obtained by differential coverage binning of multiple metagenomes.</title>
        <authorList>
            <person name="Albertsen M."/>
            <person name="Hugenholtz P."/>
            <person name="Skarshewski A."/>
            <person name="Nielsen K.L."/>
            <person name="Tyson G.W."/>
            <person name="Nielsen P.H."/>
        </authorList>
    </citation>
    <scope>NUCLEOTIDE SEQUENCE [LARGE SCALE GENOMIC DNA]</scope>
    <source>
        <strain evidence="9">TM71</strain>
    </source>
</reference>
<dbReference type="Gene3D" id="3.30.565.10">
    <property type="entry name" value="Histidine kinase-like ATPase, C-terminal domain"/>
    <property type="match status" value="1"/>
</dbReference>
<dbReference type="Pfam" id="PF02518">
    <property type="entry name" value="HATPase_c"/>
    <property type="match status" value="1"/>
</dbReference>
<dbReference type="Pfam" id="PF00512">
    <property type="entry name" value="HisKA"/>
    <property type="match status" value="1"/>
</dbReference>
<keyword evidence="7" id="KW-0472">Membrane</keyword>
<evidence type="ECO:0000256" key="1">
    <source>
        <dbReference type="ARBA" id="ARBA00000085"/>
    </source>
</evidence>
<organism evidence="9 10">
    <name type="scientific">Candidatus Saccharimonas aalborgensis</name>
    <dbReference type="NCBI Taxonomy" id="1332188"/>
    <lineage>
        <taxon>Bacteria</taxon>
        <taxon>Candidatus Saccharimonadota</taxon>
        <taxon>Candidatus Saccharimonadia</taxon>
        <taxon>Candidatus Saccharimonadales</taxon>
        <taxon>Candidatus Saccharimonadaceae</taxon>
        <taxon>Candidatus Saccharimonas</taxon>
    </lineage>
</organism>
<dbReference type="InterPro" id="IPR003661">
    <property type="entry name" value="HisK_dim/P_dom"/>
</dbReference>
<evidence type="ECO:0000313" key="10">
    <source>
        <dbReference type="Proteomes" id="UP000013893"/>
    </source>
</evidence>
<accession>R4PY18</accession>
<dbReference type="RefSeq" id="WP_015641561.1">
    <property type="nucleotide sequence ID" value="NC_021219.1"/>
</dbReference>
<dbReference type="SUPFAM" id="SSF55874">
    <property type="entry name" value="ATPase domain of HSP90 chaperone/DNA topoisomerase II/histidine kinase"/>
    <property type="match status" value="1"/>
</dbReference>
<dbReference type="PROSITE" id="PS50109">
    <property type="entry name" value="HIS_KIN"/>
    <property type="match status" value="1"/>
</dbReference>
<keyword evidence="10" id="KW-1185">Reference proteome</keyword>
<dbReference type="InterPro" id="IPR004358">
    <property type="entry name" value="Sig_transdc_His_kin-like_C"/>
</dbReference>
<keyword evidence="7" id="KW-1133">Transmembrane helix</keyword>
<proteinExistence type="predicted"/>
<dbReference type="CDD" id="cd00075">
    <property type="entry name" value="HATPase"/>
    <property type="match status" value="1"/>
</dbReference>
<evidence type="ECO:0000256" key="4">
    <source>
        <dbReference type="ARBA" id="ARBA00022679"/>
    </source>
</evidence>
<evidence type="ECO:0000256" key="3">
    <source>
        <dbReference type="ARBA" id="ARBA00022553"/>
    </source>
</evidence>
<feature type="domain" description="Histidine kinase" evidence="8">
    <location>
        <begin position="113"/>
        <end position="326"/>
    </location>
</feature>
<dbReference type="EMBL" id="CP005957">
    <property type="protein sequence ID" value="AGL62111.1"/>
    <property type="molecule type" value="Genomic_DNA"/>
</dbReference>
<evidence type="ECO:0000256" key="7">
    <source>
        <dbReference type="SAM" id="Phobius"/>
    </source>
</evidence>
<gene>
    <name evidence="9" type="ORF">L336_0403</name>
</gene>
<evidence type="ECO:0000256" key="5">
    <source>
        <dbReference type="ARBA" id="ARBA00022777"/>
    </source>
</evidence>
<dbReference type="FunFam" id="3.30.565.10:FF:000006">
    <property type="entry name" value="Sensor histidine kinase WalK"/>
    <property type="match status" value="1"/>
</dbReference>
<evidence type="ECO:0000256" key="2">
    <source>
        <dbReference type="ARBA" id="ARBA00012438"/>
    </source>
</evidence>
<dbReference type="InterPro" id="IPR050736">
    <property type="entry name" value="Sensor_HK_Regulatory"/>
</dbReference>
<keyword evidence="7" id="KW-0812">Transmembrane</keyword>
<name>R4PY18_9BACT</name>
<dbReference type="HOGENOM" id="CLU_000445_89_3_0"/>
<sequence length="327" mass="36275">MKHLKKDVVRLAATYLTIIMVMSVGFSIVFYTTSLHEFDRRPRSAAPLPERDGDIEAFFDERTASARQSLSAQLLSINVITFIIGGLLSYLLAERSLRPIEDNMEAQLRFVSDASHELRTPLTALATANEVALRNPKLTLKEAKKVIAENIEDVVRLQHLTNSMLGLLKEEDADQYRHHVELVRAVDDAVTTVVNQALEKGIAIINEIPQVIVRGNHQALVQLLTIFLDNAIKYSPNASTVWLTSTQRGRNLTITVRDEGMGMSAETQRHLFTRFYRADESRSQTTGYGLGLSIAKKLVQAHGGKLSVTSEVGKGSAFHVTLALLKA</sequence>
<evidence type="ECO:0000256" key="6">
    <source>
        <dbReference type="ARBA" id="ARBA00023012"/>
    </source>
</evidence>
<protein>
    <recommendedName>
        <fullName evidence="2">histidine kinase</fullName>
        <ecNumber evidence="2">2.7.13.3</ecNumber>
    </recommendedName>
</protein>
<dbReference type="AlphaFoldDB" id="R4PY18"/>